<evidence type="ECO:0000313" key="2">
    <source>
        <dbReference type="EMBL" id="OCL02135.1"/>
    </source>
</evidence>
<keyword evidence="3" id="KW-1185">Reference proteome</keyword>
<feature type="transmembrane region" description="Helical" evidence="1">
    <location>
        <begin position="33"/>
        <end position="59"/>
    </location>
</feature>
<evidence type="ECO:0000256" key="1">
    <source>
        <dbReference type="SAM" id="Phobius"/>
    </source>
</evidence>
<dbReference type="OrthoDB" id="3763482at2759"/>
<dbReference type="AlphaFoldDB" id="A0A8E2JLU0"/>
<sequence length="608" mass="66231">MAVKHIKPPIDASITEDSFTEDRATRQEASKPIHLLVAFVVLFIPMVALPLLLIAFVYIPAYRQYFPNNGTPELPVNLSAVSNSSYYTYVNGTTITLVSSWAPNMAQFGTAPFMFIFSFLVAFELASERNHSATHDNDILLGLLQGGWQGILEWIKSVLHGNRVKDRAIHVAAIGALLSCIFSFLLIVGDKLLHGLIIMSVHTIYDDVSRVQTGSNFWPSFTPNSYCAPTLSAPLQDPFFNMTSQPCSLDTSSKLWSVRDPPDTYRALDTAFLNATSDFNKEDFAQLDAEWDLGSSNGNQLVSHVDQAGNLHVLLFNPFMAREYDLGNYITNFGKDYVANTTSMVTVCKSATQARNLHNQNTDGNLSIPFNCSGIFSGDLNKAPSVGLEQFKGWNSSFYYIDNGVSQDIPVSSQLNPFTFNATAAVSSIDFSSLVSFGDHQTIDGAVVDAGDGRVAFALSCTSTIYDVTYSLVGGNIAQFKAAPSTPQKASIIKAPLQVGFGRHVLFQQASMAIILTQITVAEAMGLAFSQVGMALAAANFDAAPALQARDRWNELLTEVPKAPLLFLVAICLMYAALVLGLIIVGILVRRDASIINRQASLVPRLPW</sequence>
<feature type="transmembrane region" description="Helical" evidence="1">
    <location>
        <begin position="105"/>
        <end position="123"/>
    </location>
</feature>
<keyword evidence="1" id="KW-0472">Membrane</keyword>
<evidence type="ECO:0000313" key="3">
    <source>
        <dbReference type="Proteomes" id="UP000250140"/>
    </source>
</evidence>
<feature type="transmembrane region" description="Helical" evidence="1">
    <location>
        <begin position="565"/>
        <end position="589"/>
    </location>
</feature>
<dbReference type="Proteomes" id="UP000250140">
    <property type="component" value="Unassembled WGS sequence"/>
</dbReference>
<keyword evidence="1" id="KW-1133">Transmembrane helix</keyword>
<keyword evidence="1" id="KW-0812">Transmembrane</keyword>
<gene>
    <name evidence="2" type="ORF">AOQ84DRAFT_424282</name>
</gene>
<name>A0A8E2JLU0_9PEZI</name>
<protein>
    <submittedName>
        <fullName evidence="2">Uncharacterized protein</fullName>
    </submittedName>
</protein>
<proteinExistence type="predicted"/>
<organism evidence="2 3">
    <name type="scientific">Glonium stellatum</name>
    <dbReference type="NCBI Taxonomy" id="574774"/>
    <lineage>
        <taxon>Eukaryota</taxon>
        <taxon>Fungi</taxon>
        <taxon>Dikarya</taxon>
        <taxon>Ascomycota</taxon>
        <taxon>Pezizomycotina</taxon>
        <taxon>Dothideomycetes</taxon>
        <taxon>Pleosporomycetidae</taxon>
        <taxon>Gloniales</taxon>
        <taxon>Gloniaceae</taxon>
        <taxon>Glonium</taxon>
    </lineage>
</organism>
<reference evidence="2 3" key="1">
    <citation type="journal article" date="2016" name="Nat. Commun.">
        <title>Ectomycorrhizal ecology is imprinted in the genome of the dominant symbiotic fungus Cenococcum geophilum.</title>
        <authorList>
            <consortium name="DOE Joint Genome Institute"/>
            <person name="Peter M."/>
            <person name="Kohler A."/>
            <person name="Ohm R.A."/>
            <person name="Kuo A."/>
            <person name="Krutzmann J."/>
            <person name="Morin E."/>
            <person name="Arend M."/>
            <person name="Barry K.W."/>
            <person name="Binder M."/>
            <person name="Choi C."/>
            <person name="Clum A."/>
            <person name="Copeland A."/>
            <person name="Grisel N."/>
            <person name="Haridas S."/>
            <person name="Kipfer T."/>
            <person name="LaButti K."/>
            <person name="Lindquist E."/>
            <person name="Lipzen A."/>
            <person name="Maire R."/>
            <person name="Meier B."/>
            <person name="Mihaltcheva S."/>
            <person name="Molinier V."/>
            <person name="Murat C."/>
            <person name="Poggeler S."/>
            <person name="Quandt C.A."/>
            <person name="Sperisen C."/>
            <person name="Tritt A."/>
            <person name="Tisserant E."/>
            <person name="Crous P.W."/>
            <person name="Henrissat B."/>
            <person name="Nehls U."/>
            <person name="Egli S."/>
            <person name="Spatafora J.W."/>
            <person name="Grigoriev I.V."/>
            <person name="Martin F.M."/>
        </authorList>
    </citation>
    <scope>NUCLEOTIDE SEQUENCE [LARGE SCALE GENOMIC DNA]</scope>
    <source>
        <strain evidence="2 3">CBS 207.34</strain>
    </source>
</reference>
<accession>A0A8E2JLU0</accession>
<dbReference type="EMBL" id="KV750999">
    <property type="protein sequence ID" value="OCL02135.1"/>
    <property type="molecule type" value="Genomic_DNA"/>
</dbReference>
<feature type="transmembrane region" description="Helical" evidence="1">
    <location>
        <begin position="168"/>
        <end position="189"/>
    </location>
</feature>